<keyword evidence="1" id="KW-1133">Transmembrane helix</keyword>
<feature type="transmembrane region" description="Helical" evidence="1">
    <location>
        <begin position="12"/>
        <end position="30"/>
    </location>
</feature>
<evidence type="ECO:0000313" key="2">
    <source>
        <dbReference type="EMBL" id="KAL1837271.1"/>
    </source>
</evidence>
<dbReference type="EMBL" id="JAZHXJ010002678">
    <property type="protein sequence ID" value="KAL1837271.1"/>
    <property type="molecule type" value="Genomic_DNA"/>
</dbReference>
<name>A0ABR3V774_9PEZI</name>
<keyword evidence="1" id="KW-0472">Membrane</keyword>
<evidence type="ECO:0008006" key="4">
    <source>
        <dbReference type="Google" id="ProtNLM"/>
    </source>
</evidence>
<evidence type="ECO:0000313" key="3">
    <source>
        <dbReference type="Proteomes" id="UP001586593"/>
    </source>
</evidence>
<accession>A0ABR3V774</accession>
<proteinExistence type="predicted"/>
<keyword evidence="3" id="KW-1185">Reference proteome</keyword>
<gene>
    <name evidence="2" type="ORF">VTK73DRAFT_4744</name>
</gene>
<organism evidence="2 3">
    <name type="scientific">Phialemonium thermophilum</name>
    <dbReference type="NCBI Taxonomy" id="223376"/>
    <lineage>
        <taxon>Eukaryota</taxon>
        <taxon>Fungi</taxon>
        <taxon>Dikarya</taxon>
        <taxon>Ascomycota</taxon>
        <taxon>Pezizomycotina</taxon>
        <taxon>Sordariomycetes</taxon>
        <taxon>Sordariomycetidae</taxon>
        <taxon>Cephalothecales</taxon>
        <taxon>Cephalothecaceae</taxon>
        <taxon>Phialemonium</taxon>
    </lineage>
</organism>
<comment type="caution">
    <text evidence="2">The sequence shown here is derived from an EMBL/GenBank/DDBJ whole genome shotgun (WGS) entry which is preliminary data.</text>
</comment>
<reference evidence="2 3" key="1">
    <citation type="journal article" date="2024" name="Commun. Biol.">
        <title>Comparative genomic analysis of thermophilic fungi reveals convergent evolutionary adaptations and gene losses.</title>
        <authorList>
            <person name="Steindorff A.S."/>
            <person name="Aguilar-Pontes M.V."/>
            <person name="Robinson A.J."/>
            <person name="Andreopoulos B."/>
            <person name="LaButti K."/>
            <person name="Kuo A."/>
            <person name="Mondo S."/>
            <person name="Riley R."/>
            <person name="Otillar R."/>
            <person name="Haridas S."/>
            <person name="Lipzen A."/>
            <person name="Grimwood J."/>
            <person name="Schmutz J."/>
            <person name="Clum A."/>
            <person name="Reid I.D."/>
            <person name="Moisan M.C."/>
            <person name="Butler G."/>
            <person name="Nguyen T.T.M."/>
            <person name="Dewar K."/>
            <person name="Conant G."/>
            <person name="Drula E."/>
            <person name="Henrissat B."/>
            <person name="Hansel C."/>
            <person name="Singer S."/>
            <person name="Hutchinson M.I."/>
            <person name="de Vries R.P."/>
            <person name="Natvig D.O."/>
            <person name="Powell A.J."/>
            <person name="Tsang A."/>
            <person name="Grigoriev I.V."/>
        </authorList>
    </citation>
    <scope>NUCLEOTIDE SEQUENCE [LARGE SCALE GENOMIC DNA]</scope>
    <source>
        <strain evidence="2 3">ATCC 24622</strain>
    </source>
</reference>
<keyword evidence="1" id="KW-0812">Transmembrane</keyword>
<dbReference type="Proteomes" id="UP001586593">
    <property type="component" value="Unassembled WGS sequence"/>
</dbReference>
<sequence length="151" mass="16783">MASVCRESIVSFLFSVVFPLRLFLSVVGVWGHPRTAFERRAVHGNNGEAPLTMRSTPYDEKHPLRCPASLTMPRSCVKPSGKSSASGHARRIWLLLPGDGSGSYHTPAAPTLLRLEHPFSDEGHSFLFRPRLAHPVRPTYHESTWLKAVLS</sequence>
<evidence type="ECO:0000256" key="1">
    <source>
        <dbReference type="SAM" id="Phobius"/>
    </source>
</evidence>
<protein>
    <recommendedName>
        <fullName evidence="4">Secreted protein</fullName>
    </recommendedName>
</protein>